<evidence type="ECO:0000256" key="1">
    <source>
        <dbReference type="SAM" id="MobiDB-lite"/>
    </source>
</evidence>
<feature type="non-terminal residue" evidence="2">
    <location>
        <position position="1"/>
    </location>
</feature>
<dbReference type="EMBL" id="CVQI01034973">
    <property type="protein sequence ID" value="CRK45635.1"/>
    <property type="molecule type" value="Genomic_DNA"/>
</dbReference>
<protein>
    <submittedName>
        <fullName evidence="2">Uncharacterized protein</fullName>
    </submittedName>
</protein>
<evidence type="ECO:0000313" key="3">
    <source>
        <dbReference type="Proteomes" id="UP000045706"/>
    </source>
</evidence>
<evidence type="ECO:0000313" key="2">
    <source>
        <dbReference type="EMBL" id="CRK45635.1"/>
    </source>
</evidence>
<name>A0A0G4NGX5_VERLO</name>
<sequence>RQIQDALPSCRKSGVVPKERTPLQSNAPALFMLPLRRSPRLRTAPQHAAVPSRQKTAEVHILPRMVGLTAPLHRRTRRRPQHASPEGRPRCETHVVLVLGVTAVRGQTAAQLGLGVRVLVDAAELGSVSHAAVEVGVHVEVLVGDLTIHRQEAVALVLEQQLSLSFGFHLLLVGPVHIVVAAARHAHPRLHELRPALLPQRLPPAR</sequence>
<dbReference type="AlphaFoldDB" id="A0A0G4NGX5"/>
<reference evidence="3" key="1">
    <citation type="submission" date="2015-05" db="EMBL/GenBank/DDBJ databases">
        <authorList>
            <person name="Fogelqvist Johan"/>
        </authorList>
    </citation>
    <scope>NUCLEOTIDE SEQUENCE [LARGE SCALE GENOMIC DNA]</scope>
</reference>
<organism evidence="2 3">
    <name type="scientific">Verticillium longisporum</name>
    <name type="common">Verticillium dahliae var. longisporum</name>
    <dbReference type="NCBI Taxonomy" id="100787"/>
    <lineage>
        <taxon>Eukaryota</taxon>
        <taxon>Fungi</taxon>
        <taxon>Dikarya</taxon>
        <taxon>Ascomycota</taxon>
        <taxon>Pezizomycotina</taxon>
        <taxon>Sordariomycetes</taxon>
        <taxon>Hypocreomycetidae</taxon>
        <taxon>Glomerellales</taxon>
        <taxon>Plectosphaerellaceae</taxon>
        <taxon>Verticillium</taxon>
    </lineage>
</organism>
<feature type="non-terminal residue" evidence="2">
    <location>
        <position position="206"/>
    </location>
</feature>
<accession>A0A0G4NGX5</accession>
<gene>
    <name evidence="2" type="ORF">BN1723_016582</name>
</gene>
<feature type="region of interest" description="Disordered" evidence="1">
    <location>
        <begin position="1"/>
        <end position="21"/>
    </location>
</feature>
<dbReference type="Proteomes" id="UP000045706">
    <property type="component" value="Unassembled WGS sequence"/>
</dbReference>
<proteinExistence type="predicted"/>